<dbReference type="Proteomes" id="UP001367676">
    <property type="component" value="Unassembled WGS sequence"/>
</dbReference>
<gene>
    <name evidence="1" type="ORF">V9T40_011164</name>
</gene>
<dbReference type="InterPro" id="IPR010487">
    <property type="entry name" value="NGRN/Rrg9"/>
</dbReference>
<organism evidence="1 2">
    <name type="scientific">Parthenolecanium corni</name>
    <dbReference type="NCBI Taxonomy" id="536013"/>
    <lineage>
        <taxon>Eukaryota</taxon>
        <taxon>Metazoa</taxon>
        <taxon>Ecdysozoa</taxon>
        <taxon>Arthropoda</taxon>
        <taxon>Hexapoda</taxon>
        <taxon>Insecta</taxon>
        <taxon>Pterygota</taxon>
        <taxon>Neoptera</taxon>
        <taxon>Paraneoptera</taxon>
        <taxon>Hemiptera</taxon>
        <taxon>Sternorrhyncha</taxon>
        <taxon>Coccoidea</taxon>
        <taxon>Coccidae</taxon>
        <taxon>Parthenolecanium</taxon>
    </lineage>
</organism>
<reference evidence="1 2" key="1">
    <citation type="submission" date="2024-03" db="EMBL/GenBank/DDBJ databases">
        <title>Adaptation during the transition from Ophiocordyceps entomopathogen to insect associate is accompanied by gene loss and intensified selection.</title>
        <authorList>
            <person name="Ward C.M."/>
            <person name="Onetto C.A."/>
            <person name="Borneman A.R."/>
        </authorList>
    </citation>
    <scope>NUCLEOTIDE SEQUENCE [LARGE SCALE GENOMIC DNA]</scope>
    <source>
        <strain evidence="1">AWRI1</strain>
        <tissue evidence="1">Single Adult Female</tissue>
    </source>
</reference>
<dbReference type="GO" id="GO:0005634">
    <property type="term" value="C:nucleus"/>
    <property type="evidence" value="ECO:0007669"/>
    <property type="project" value="TreeGrafter"/>
</dbReference>
<dbReference type="PANTHER" id="PTHR13475">
    <property type="entry name" value="NEUGRIN"/>
    <property type="match status" value="1"/>
</dbReference>
<keyword evidence="2" id="KW-1185">Reference proteome</keyword>
<protein>
    <recommendedName>
        <fullName evidence="3">Neugrin</fullName>
    </recommendedName>
</protein>
<dbReference type="Pfam" id="PF06413">
    <property type="entry name" value="Neugrin"/>
    <property type="match status" value="1"/>
</dbReference>
<dbReference type="AlphaFoldDB" id="A0AAN9XZ82"/>
<evidence type="ECO:0008006" key="3">
    <source>
        <dbReference type="Google" id="ProtNLM"/>
    </source>
</evidence>
<dbReference type="EMBL" id="JBBCAQ010000037">
    <property type="protein sequence ID" value="KAK7573973.1"/>
    <property type="molecule type" value="Genomic_DNA"/>
</dbReference>
<dbReference type="PANTHER" id="PTHR13475:SF3">
    <property type="entry name" value="NEUGRIN"/>
    <property type="match status" value="1"/>
</dbReference>
<proteinExistence type="predicted"/>
<evidence type="ECO:0000313" key="1">
    <source>
        <dbReference type="EMBL" id="KAK7573973.1"/>
    </source>
</evidence>
<comment type="caution">
    <text evidence="1">The sequence shown here is derived from an EMBL/GenBank/DDBJ whole genome shotgun (WGS) entry which is preliminary data.</text>
</comment>
<accession>A0AAN9XZ82</accession>
<name>A0AAN9XZ82_9HEMI</name>
<evidence type="ECO:0000313" key="2">
    <source>
        <dbReference type="Proteomes" id="UP001367676"/>
    </source>
</evidence>
<sequence length="427" mass="49920">MFVRKIVTYTHLRRIINCQAIRTIRGNIKIPVEVTERTTKPKRIPPKHLKDICKSNIGIGESVAAQLEHFGKYIEDDVNLDELMEEIDEDLTLEDIKPKIRHSYELVDLIFDDLEKKEQANSFSAIKRKYFPSEKLPGMLTYAEKQQMIHLHEEDPDYWDAYKLAEGFPATPEIVKKVLKVKFRAYTVNQILRHDEIVRKNWKAFENGELKFDDELQKIYSSFVGRSRLVADEKEMEKFLPPPPDFAATIRVKEFSSIITSSEKYQVEAEKHRKQVDVDDQGRFIYHMAGKAADVINEEQPSNIESKHHTLESFRLKIESNKHKTSVDHIIEAAKPMKQIEQAPARISEPVQQQKEKHHQLDLMSGTGVVSKDFNPHMAYKVDRDYPLRINIPEKLWKKDKLYRIRDCFYADDGSFLYRVPGIENLP</sequence>